<proteinExistence type="predicted"/>
<accession>J0LJ69</accession>
<reference evidence="2" key="1">
    <citation type="journal article" date="2012" name="Science">
        <title>The Paleozoic origin of enzymatic lignin decomposition reconstructed from 31 fungal genomes.</title>
        <authorList>
            <person name="Floudas D."/>
            <person name="Binder M."/>
            <person name="Riley R."/>
            <person name="Barry K."/>
            <person name="Blanchette R.A."/>
            <person name="Henrissat B."/>
            <person name="Martinez A.T."/>
            <person name="Otillar R."/>
            <person name="Spatafora J.W."/>
            <person name="Yadav J.S."/>
            <person name="Aerts A."/>
            <person name="Benoit I."/>
            <person name="Boyd A."/>
            <person name="Carlson A."/>
            <person name="Copeland A."/>
            <person name="Coutinho P.M."/>
            <person name="de Vries R.P."/>
            <person name="Ferreira P."/>
            <person name="Findley K."/>
            <person name="Foster B."/>
            <person name="Gaskell J."/>
            <person name="Glotzer D."/>
            <person name="Gorecki P."/>
            <person name="Heitman J."/>
            <person name="Hesse C."/>
            <person name="Hori C."/>
            <person name="Igarashi K."/>
            <person name="Jurgens J.A."/>
            <person name="Kallen N."/>
            <person name="Kersten P."/>
            <person name="Kohler A."/>
            <person name="Kuees U."/>
            <person name="Kumar T.K.A."/>
            <person name="Kuo A."/>
            <person name="LaButti K."/>
            <person name="Larrondo L.F."/>
            <person name="Lindquist E."/>
            <person name="Ling A."/>
            <person name="Lombard V."/>
            <person name="Lucas S."/>
            <person name="Lundell T."/>
            <person name="Martin R."/>
            <person name="McLaughlin D.J."/>
            <person name="Morgenstern I."/>
            <person name="Morin E."/>
            <person name="Murat C."/>
            <person name="Nagy L.G."/>
            <person name="Nolan M."/>
            <person name="Ohm R.A."/>
            <person name="Patyshakuliyeva A."/>
            <person name="Rokas A."/>
            <person name="Ruiz-Duenas F.J."/>
            <person name="Sabat G."/>
            <person name="Salamov A."/>
            <person name="Samejima M."/>
            <person name="Schmutz J."/>
            <person name="Slot J.C."/>
            <person name="St John F."/>
            <person name="Stenlid J."/>
            <person name="Sun H."/>
            <person name="Sun S."/>
            <person name="Syed K."/>
            <person name="Tsang A."/>
            <person name="Wiebenga A."/>
            <person name="Young D."/>
            <person name="Pisabarro A."/>
            <person name="Eastwood D.C."/>
            <person name="Martin F."/>
            <person name="Cullen D."/>
            <person name="Grigoriev I.V."/>
            <person name="Hibbett D.S."/>
        </authorList>
    </citation>
    <scope>NUCLEOTIDE SEQUENCE [LARGE SCALE GENOMIC DNA]</scope>
    <source>
        <strain evidence="2">TFB10046</strain>
    </source>
</reference>
<dbReference type="InParanoid" id="J0LJ69"/>
<sequence length="330" mass="36013">MLRTLRADPHYEPSVIPSNFLGGLTGGLRTLTLATVTLPPFCPALSTVTDLSVSGPLDMEQAVTFTRLFQLFPALESLTLDQLRQELSHHLPRAPAPVSLRKITLETFEGDYDLMEHYLEWRSRTLVDVEIEQIAPSPHSLRPLVDGALELMVGREYAFDRTFFRARGPGWTRGINFCSSGDAAAQSAAMILAVHSALLQVFRIELPSASLCAFLPVVAGLPRLRELTLHTRAGRHVPGSPAHYIGWEGLDLLPELPESIELVIVDIVGGAHACPLSAQDVRDLCSVLARLKHASLPRILVKGFTAEALNAVERSALDGCSVEFEIAVTT</sequence>
<protein>
    <submittedName>
        <fullName evidence="1">Uncharacterized protein</fullName>
    </submittedName>
</protein>
<dbReference type="AlphaFoldDB" id="J0LJ69"/>
<evidence type="ECO:0000313" key="2">
    <source>
        <dbReference type="Proteomes" id="UP000006514"/>
    </source>
</evidence>
<keyword evidence="2" id="KW-1185">Reference proteome</keyword>
<dbReference type="KEGG" id="adl:AURDEDRAFT_171202"/>
<gene>
    <name evidence="1" type="ORF">AURDEDRAFT_171202</name>
</gene>
<dbReference type="EMBL" id="JH687810">
    <property type="protein sequence ID" value="EJD39753.1"/>
    <property type="molecule type" value="Genomic_DNA"/>
</dbReference>
<evidence type="ECO:0000313" key="1">
    <source>
        <dbReference type="EMBL" id="EJD39753.1"/>
    </source>
</evidence>
<dbReference type="Proteomes" id="UP000006514">
    <property type="component" value="Unassembled WGS sequence"/>
</dbReference>
<organism evidence="1 2">
    <name type="scientific">Auricularia subglabra (strain TFB-10046 / SS5)</name>
    <name type="common">White-rot fungus</name>
    <name type="synonym">Auricularia delicata (strain TFB10046)</name>
    <dbReference type="NCBI Taxonomy" id="717982"/>
    <lineage>
        <taxon>Eukaryota</taxon>
        <taxon>Fungi</taxon>
        <taxon>Dikarya</taxon>
        <taxon>Basidiomycota</taxon>
        <taxon>Agaricomycotina</taxon>
        <taxon>Agaricomycetes</taxon>
        <taxon>Auriculariales</taxon>
        <taxon>Auriculariaceae</taxon>
        <taxon>Auricularia</taxon>
    </lineage>
</organism>
<name>J0LJ69_AURST</name>